<protein>
    <submittedName>
        <fullName evidence="1">Uncharacterized protein</fullName>
    </submittedName>
</protein>
<sequence>MDFDPSTHPVRITTHGKIKTWVQFALDFLDFSQENEDRSLTLHTFPPPGTPPDAKVSTATIPRLITVVEIIKREHLERLKERRSSSLVGVHQYNEVGALQDL</sequence>
<dbReference type="Proteomes" id="UP000736335">
    <property type="component" value="Unassembled WGS sequence"/>
</dbReference>
<accession>A0A9P6HLI4</accession>
<dbReference type="AlphaFoldDB" id="A0A9P6HLI4"/>
<reference evidence="1" key="1">
    <citation type="journal article" date="2020" name="Nat. Commun.">
        <title>Large-scale genome sequencing of mycorrhizal fungi provides insights into the early evolution of symbiotic traits.</title>
        <authorList>
            <person name="Miyauchi S."/>
            <person name="Kiss E."/>
            <person name="Kuo A."/>
            <person name="Drula E."/>
            <person name="Kohler A."/>
            <person name="Sanchez-Garcia M."/>
            <person name="Morin E."/>
            <person name="Andreopoulos B."/>
            <person name="Barry K.W."/>
            <person name="Bonito G."/>
            <person name="Buee M."/>
            <person name="Carver A."/>
            <person name="Chen C."/>
            <person name="Cichocki N."/>
            <person name="Clum A."/>
            <person name="Culley D."/>
            <person name="Crous P.W."/>
            <person name="Fauchery L."/>
            <person name="Girlanda M."/>
            <person name="Hayes R.D."/>
            <person name="Keri Z."/>
            <person name="LaButti K."/>
            <person name="Lipzen A."/>
            <person name="Lombard V."/>
            <person name="Magnuson J."/>
            <person name="Maillard F."/>
            <person name="Murat C."/>
            <person name="Nolan M."/>
            <person name="Ohm R.A."/>
            <person name="Pangilinan J."/>
            <person name="Pereira M.F."/>
            <person name="Perotto S."/>
            <person name="Peter M."/>
            <person name="Pfister S."/>
            <person name="Riley R."/>
            <person name="Sitrit Y."/>
            <person name="Stielow J.B."/>
            <person name="Szollosi G."/>
            <person name="Zifcakova L."/>
            <person name="Stursova M."/>
            <person name="Spatafora J.W."/>
            <person name="Tedersoo L."/>
            <person name="Vaario L.M."/>
            <person name="Yamada A."/>
            <person name="Yan M."/>
            <person name="Wang P."/>
            <person name="Xu J."/>
            <person name="Bruns T."/>
            <person name="Baldrian P."/>
            <person name="Vilgalys R."/>
            <person name="Dunand C."/>
            <person name="Henrissat B."/>
            <person name="Grigoriev I.V."/>
            <person name="Hibbett D."/>
            <person name="Nagy L.G."/>
            <person name="Martin F.M."/>
        </authorList>
    </citation>
    <scope>NUCLEOTIDE SEQUENCE</scope>
    <source>
        <strain evidence="1">UH-Tt-Lm1</strain>
    </source>
</reference>
<evidence type="ECO:0000313" key="1">
    <source>
        <dbReference type="EMBL" id="KAF9790273.1"/>
    </source>
</evidence>
<comment type="caution">
    <text evidence="1">The sequence shown here is derived from an EMBL/GenBank/DDBJ whole genome shotgun (WGS) entry which is preliminary data.</text>
</comment>
<reference evidence="1" key="2">
    <citation type="submission" date="2020-11" db="EMBL/GenBank/DDBJ databases">
        <authorList>
            <consortium name="DOE Joint Genome Institute"/>
            <person name="Kuo A."/>
            <person name="Miyauchi S."/>
            <person name="Kiss E."/>
            <person name="Drula E."/>
            <person name="Kohler A."/>
            <person name="Sanchez-Garcia M."/>
            <person name="Andreopoulos B."/>
            <person name="Barry K.W."/>
            <person name="Bonito G."/>
            <person name="Buee M."/>
            <person name="Carver A."/>
            <person name="Chen C."/>
            <person name="Cichocki N."/>
            <person name="Clum A."/>
            <person name="Culley D."/>
            <person name="Crous P.W."/>
            <person name="Fauchery L."/>
            <person name="Girlanda M."/>
            <person name="Hayes R."/>
            <person name="Keri Z."/>
            <person name="Labutti K."/>
            <person name="Lipzen A."/>
            <person name="Lombard V."/>
            <person name="Magnuson J."/>
            <person name="Maillard F."/>
            <person name="Morin E."/>
            <person name="Murat C."/>
            <person name="Nolan M."/>
            <person name="Ohm R."/>
            <person name="Pangilinan J."/>
            <person name="Pereira M."/>
            <person name="Perotto S."/>
            <person name="Peter M."/>
            <person name="Riley R."/>
            <person name="Sitrit Y."/>
            <person name="Stielow B."/>
            <person name="Szollosi G."/>
            <person name="Zifcakova L."/>
            <person name="Stursova M."/>
            <person name="Spatafora J.W."/>
            <person name="Tedersoo L."/>
            <person name="Vaario L.-M."/>
            <person name="Yamada A."/>
            <person name="Yan M."/>
            <person name="Wang P."/>
            <person name="Xu J."/>
            <person name="Bruns T."/>
            <person name="Baldrian P."/>
            <person name="Vilgalys R."/>
            <person name="Henrissat B."/>
            <person name="Grigoriev I.V."/>
            <person name="Hibbett D."/>
            <person name="Nagy L.G."/>
            <person name="Martin F.M."/>
        </authorList>
    </citation>
    <scope>NUCLEOTIDE SEQUENCE</scope>
    <source>
        <strain evidence="1">UH-Tt-Lm1</strain>
    </source>
</reference>
<organism evidence="1 2">
    <name type="scientific">Thelephora terrestris</name>
    <dbReference type="NCBI Taxonomy" id="56493"/>
    <lineage>
        <taxon>Eukaryota</taxon>
        <taxon>Fungi</taxon>
        <taxon>Dikarya</taxon>
        <taxon>Basidiomycota</taxon>
        <taxon>Agaricomycotina</taxon>
        <taxon>Agaricomycetes</taxon>
        <taxon>Thelephorales</taxon>
        <taxon>Thelephoraceae</taxon>
        <taxon>Thelephora</taxon>
    </lineage>
</organism>
<feature type="non-terminal residue" evidence="1">
    <location>
        <position position="102"/>
    </location>
</feature>
<name>A0A9P6HLI4_9AGAM</name>
<keyword evidence="2" id="KW-1185">Reference proteome</keyword>
<dbReference type="OrthoDB" id="424402at2759"/>
<gene>
    <name evidence="1" type="ORF">BJ322DRAFT_980114</name>
</gene>
<proteinExistence type="predicted"/>
<dbReference type="EMBL" id="WIUZ02000002">
    <property type="protein sequence ID" value="KAF9790273.1"/>
    <property type="molecule type" value="Genomic_DNA"/>
</dbReference>
<evidence type="ECO:0000313" key="2">
    <source>
        <dbReference type="Proteomes" id="UP000736335"/>
    </source>
</evidence>